<dbReference type="VEuPathDB" id="CryptoDB:Cvel_13593"/>
<name>A0A0G4IEG7_9ALVE</name>
<accession>A0A0G4IEG7</accession>
<proteinExistence type="predicted"/>
<dbReference type="EMBL" id="CDMZ01005882">
    <property type="protein sequence ID" value="CEM55499.1"/>
    <property type="molecule type" value="Genomic_DNA"/>
</dbReference>
<sequence length="135" mass="16048">MFQYKLFPRLEYLAYLKKIHVSYFPGRPQTDIAKRLIMRMTSKSIKEKYPELDASWELLAYDAPASVDVVFKDGSRYRTTCEEYSRRQLEDIVDGWKMEAEFQEWPEHRMQLSEEQKKRLEELDKAQDASGKPSG</sequence>
<organism evidence="2">
    <name type="scientific">Chromera velia CCMP2878</name>
    <dbReference type="NCBI Taxonomy" id="1169474"/>
    <lineage>
        <taxon>Eukaryota</taxon>
        <taxon>Sar</taxon>
        <taxon>Alveolata</taxon>
        <taxon>Colpodellida</taxon>
        <taxon>Chromeraceae</taxon>
        <taxon>Chromera</taxon>
    </lineage>
</organism>
<evidence type="ECO:0000313" key="2">
    <source>
        <dbReference type="EMBL" id="CEM55499.1"/>
    </source>
</evidence>
<dbReference type="PhylomeDB" id="A0A0G4IEG7"/>
<feature type="region of interest" description="Disordered" evidence="1">
    <location>
        <begin position="109"/>
        <end position="135"/>
    </location>
</feature>
<feature type="compositionally biased region" description="Basic and acidic residues" evidence="1">
    <location>
        <begin position="109"/>
        <end position="127"/>
    </location>
</feature>
<reference evidence="2" key="1">
    <citation type="submission" date="2014-11" db="EMBL/GenBank/DDBJ databases">
        <authorList>
            <person name="Otto D Thomas"/>
            <person name="Naeem Raeece"/>
        </authorList>
    </citation>
    <scope>NUCLEOTIDE SEQUENCE</scope>
</reference>
<evidence type="ECO:0000256" key="1">
    <source>
        <dbReference type="SAM" id="MobiDB-lite"/>
    </source>
</evidence>
<dbReference type="Gene3D" id="3.40.30.10">
    <property type="entry name" value="Glutaredoxin"/>
    <property type="match status" value="1"/>
</dbReference>
<gene>
    <name evidence="2" type="ORF">Cvel_13593</name>
</gene>
<protein>
    <submittedName>
        <fullName evidence="2">Uncharacterized protein</fullName>
    </submittedName>
</protein>
<dbReference type="AlphaFoldDB" id="A0A0G4IEG7"/>